<dbReference type="Proteomes" id="UP000254282">
    <property type="component" value="Unassembled WGS sequence"/>
</dbReference>
<evidence type="ECO:0000313" key="3">
    <source>
        <dbReference type="Proteomes" id="UP000254282"/>
    </source>
</evidence>
<organism evidence="2 3">
    <name type="scientific">Chryseobacterium indoltheticum</name>
    <dbReference type="NCBI Taxonomy" id="254"/>
    <lineage>
        <taxon>Bacteria</taxon>
        <taxon>Pseudomonadati</taxon>
        <taxon>Bacteroidota</taxon>
        <taxon>Flavobacteriia</taxon>
        <taxon>Flavobacteriales</taxon>
        <taxon>Weeksellaceae</taxon>
        <taxon>Chryseobacterium group</taxon>
        <taxon>Chryseobacterium</taxon>
    </lineage>
</organism>
<feature type="signal peptide" evidence="1">
    <location>
        <begin position="1"/>
        <end position="25"/>
    </location>
</feature>
<name>A0A381FN15_9FLAO</name>
<reference evidence="2 3" key="1">
    <citation type="submission" date="2018-06" db="EMBL/GenBank/DDBJ databases">
        <authorList>
            <consortium name="Pathogen Informatics"/>
            <person name="Doyle S."/>
        </authorList>
    </citation>
    <scope>NUCLEOTIDE SEQUENCE [LARGE SCALE GENOMIC DNA]</scope>
    <source>
        <strain evidence="2 3">NCTC13532</strain>
    </source>
</reference>
<evidence type="ECO:0000313" key="2">
    <source>
        <dbReference type="EMBL" id="SUX47959.1"/>
    </source>
</evidence>
<evidence type="ECO:0000256" key="1">
    <source>
        <dbReference type="SAM" id="SignalP"/>
    </source>
</evidence>
<protein>
    <submittedName>
        <fullName evidence="2">Uncharacterized protein</fullName>
    </submittedName>
</protein>
<keyword evidence="1" id="KW-0732">Signal</keyword>
<gene>
    <name evidence="2" type="ORF">NCTC13532_03558</name>
</gene>
<accession>A0A381FN15</accession>
<dbReference type="AlphaFoldDB" id="A0A381FN15"/>
<proteinExistence type="predicted"/>
<dbReference type="EMBL" id="UFVR01000004">
    <property type="protein sequence ID" value="SUX47959.1"/>
    <property type="molecule type" value="Genomic_DNA"/>
</dbReference>
<feature type="chain" id="PRO_5016879823" evidence="1">
    <location>
        <begin position="26"/>
        <end position="184"/>
    </location>
</feature>
<dbReference type="RefSeq" id="WP_115621214.1">
    <property type="nucleotide sequence ID" value="NZ_UFVR01000004.1"/>
</dbReference>
<sequence length="184" mass="19642">MITHNNIITSAAVLLMSTLLIPAQVAVGKGSVQNSSISLEFGNENRGMILPWVTNTGAVSGAVEGTVVYDLSDHKVKTKNISGWKDLSIDTTGTTIDPQNATVDLATIQNNVTTENLDSVVRIGTPTTTPGILVLEDINKAMILPRVASPHLNIINPAPGMMVYDTTAKQLAVFNGTVWSFWKP</sequence>